<evidence type="ECO:0000256" key="12">
    <source>
        <dbReference type="ARBA" id="ARBA00023136"/>
    </source>
</evidence>
<evidence type="ECO:0000256" key="9">
    <source>
        <dbReference type="ARBA" id="ARBA00022833"/>
    </source>
</evidence>
<dbReference type="InterPro" id="IPR048024">
    <property type="entry name" value="Fxna-like_M28_dom"/>
</dbReference>
<dbReference type="InterPro" id="IPR007484">
    <property type="entry name" value="Peptidase_M28"/>
</dbReference>
<dbReference type="FunFam" id="3.40.630.10:FF:000008">
    <property type="entry name" value="Endoplasmic reticulum metallopeptidase 1"/>
    <property type="match status" value="1"/>
</dbReference>
<protein>
    <recommendedName>
        <fullName evidence="14">FXNA-like protease</fullName>
    </recommendedName>
</protein>
<dbReference type="GO" id="GO:0006508">
    <property type="term" value="P:proteolysis"/>
    <property type="evidence" value="ECO:0007669"/>
    <property type="project" value="UniProtKB-KW"/>
</dbReference>
<gene>
    <name evidence="17" type="primary">Dwil\GK27652</name>
    <name evidence="17" type="ORF">Dwil_GK27652</name>
</gene>
<accession>A0A0Q9X5Y6</accession>
<feature type="transmembrane region" description="Helical" evidence="15">
    <location>
        <begin position="364"/>
        <end position="383"/>
    </location>
</feature>
<feature type="transmembrane region" description="Helical" evidence="15">
    <location>
        <begin position="12"/>
        <end position="32"/>
    </location>
</feature>
<dbReference type="CDD" id="cd03875">
    <property type="entry name" value="M28_Fxna_like"/>
    <property type="match status" value="1"/>
</dbReference>
<evidence type="ECO:0000256" key="4">
    <source>
        <dbReference type="ARBA" id="ARBA00022670"/>
    </source>
</evidence>
<dbReference type="Pfam" id="PF04389">
    <property type="entry name" value="Peptidase_M28"/>
    <property type="match status" value="1"/>
</dbReference>
<sequence>MSIEAKRSCKQLPWYFGAGFLMAWMALFYAIVIPLSNSLPNGLKVAEEIEKPGEFVAERAEILLLEIDRMGPRVAGDVANEVVIYDFLLNEIEKIRSEMVTDLFELEVDVQHVSGSYMRDQLMNVYRGVQNVIVKLSAKNSNSTSYLLLNSHTDTKPGAWGAGDDAFMVVVMLEVLRQMSISEKTFLHPIVFLFNGAEEQSLLAAHGFITQHKWATSCKTVINLEGSSGGRELLFQSGPNHPWLMRHYRNSVKHPFATTLAEEIFQAGLIPSDTDFRIFRDYGPVPGLDMATVKNGFVYHTKFDRWALISQDSLQNSGDNILALTRSISNAEEMYDIEAYSEGHSVFFDFLGLFFIYYYESTGVALNMSFSLGGILVVCVSLWRMSRVSCENVSTLACEFGIFLLLAVFGFLLAFGFPLLMSVLYDAGDRTMTYFSNSWLLIGIFICPSLIGLVLPTTLYLTLRTKVCEL</sequence>
<dbReference type="Gene3D" id="3.40.630.10">
    <property type="entry name" value="Zn peptidases"/>
    <property type="match status" value="1"/>
</dbReference>
<dbReference type="STRING" id="7260.A0A0Q9X5Y6"/>
<keyword evidence="18" id="KW-1185">Reference proteome</keyword>
<organism evidence="17 18">
    <name type="scientific">Drosophila willistoni</name>
    <name type="common">Fruit fly</name>
    <dbReference type="NCBI Taxonomy" id="7260"/>
    <lineage>
        <taxon>Eukaryota</taxon>
        <taxon>Metazoa</taxon>
        <taxon>Ecdysozoa</taxon>
        <taxon>Arthropoda</taxon>
        <taxon>Hexapoda</taxon>
        <taxon>Insecta</taxon>
        <taxon>Pterygota</taxon>
        <taxon>Neoptera</taxon>
        <taxon>Endopterygota</taxon>
        <taxon>Diptera</taxon>
        <taxon>Brachycera</taxon>
        <taxon>Muscomorpha</taxon>
        <taxon>Ephydroidea</taxon>
        <taxon>Drosophilidae</taxon>
        <taxon>Drosophila</taxon>
        <taxon>Sophophora</taxon>
    </lineage>
</organism>
<dbReference type="PANTHER" id="PTHR12147">
    <property type="entry name" value="METALLOPEPTIDASE M28 FAMILY MEMBER"/>
    <property type="match status" value="1"/>
</dbReference>
<name>A0A0Q9X5Y6_DROWI</name>
<evidence type="ECO:0000256" key="5">
    <source>
        <dbReference type="ARBA" id="ARBA00022692"/>
    </source>
</evidence>
<evidence type="ECO:0000256" key="15">
    <source>
        <dbReference type="SAM" id="Phobius"/>
    </source>
</evidence>
<evidence type="ECO:0000256" key="13">
    <source>
        <dbReference type="ARBA" id="ARBA00023180"/>
    </source>
</evidence>
<keyword evidence="6" id="KW-0479">Metal-binding</keyword>
<keyword evidence="11" id="KW-0482">Metalloprotease</keyword>
<dbReference type="GO" id="GO:0005789">
    <property type="term" value="C:endoplasmic reticulum membrane"/>
    <property type="evidence" value="ECO:0007669"/>
    <property type="project" value="UniProtKB-SubCell"/>
</dbReference>
<reference evidence="17 18" key="1">
    <citation type="journal article" date="2007" name="Nature">
        <title>Evolution of genes and genomes on the Drosophila phylogeny.</title>
        <authorList>
            <consortium name="Drosophila 12 Genomes Consortium"/>
            <person name="Clark A.G."/>
            <person name="Eisen M.B."/>
            <person name="Smith D.R."/>
            <person name="Bergman C.M."/>
            <person name="Oliver B."/>
            <person name="Markow T.A."/>
            <person name="Kaufman T.C."/>
            <person name="Kellis M."/>
            <person name="Gelbart W."/>
            <person name="Iyer V.N."/>
            <person name="Pollard D.A."/>
            <person name="Sackton T.B."/>
            <person name="Larracuente A.M."/>
            <person name="Singh N.D."/>
            <person name="Abad J.P."/>
            <person name="Abt D.N."/>
            <person name="Adryan B."/>
            <person name="Aguade M."/>
            <person name="Akashi H."/>
            <person name="Anderson W.W."/>
            <person name="Aquadro C.F."/>
            <person name="Ardell D.H."/>
            <person name="Arguello R."/>
            <person name="Artieri C.G."/>
            <person name="Barbash D.A."/>
            <person name="Barker D."/>
            <person name="Barsanti P."/>
            <person name="Batterham P."/>
            <person name="Batzoglou S."/>
            <person name="Begun D."/>
            <person name="Bhutkar A."/>
            <person name="Blanco E."/>
            <person name="Bosak S.A."/>
            <person name="Bradley R.K."/>
            <person name="Brand A.D."/>
            <person name="Brent M.R."/>
            <person name="Brooks A.N."/>
            <person name="Brown R.H."/>
            <person name="Butlin R.K."/>
            <person name="Caggese C."/>
            <person name="Calvi B.R."/>
            <person name="Bernardo de Carvalho A."/>
            <person name="Caspi A."/>
            <person name="Castrezana S."/>
            <person name="Celniker S.E."/>
            <person name="Chang J.L."/>
            <person name="Chapple C."/>
            <person name="Chatterji S."/>
            <person name="Chinwalla A."/>
            <person name="Civetta A."/>
            <person name="Clifton S.W."/>
            <person name="Comeron J.M."/>
            <person name="Costello J.C."/>
            <person name="Coyne J.A."/>
            <person name="Daub J."/>
            <person name="David R.G."/>
            <person name="Delcher A.L."/>
            <person name="Delehaunty K."/>
            <person name="Do C.B."/>
            <person name="Ebling H."/>
            <person name="Edwards K."/>
            <person name="Eickbush T."/>
            <person name="Evans J.D."/>
            <person name="Filipski A."/>
            <person name="Findeiss S."/>
            <person name="Freyhult E."/>
            <person name="Fulton L."/>
            <person name="Fulton R."/>
            <person name="Garcia A.C."/>
            <person name="Gardiner A."/>
            <person name="Garfield D.A."/>
            <person name="Garvin B.E."/>
            <person name="Gibson G."/>
            <person name="Gilbert D."/>
            <person name="Gnerre S."/>
            <person name="Godfrey J."/>
            <person name="Good R."/>
            <person name="Gotea V."/>
            <person name="Gravely B."/>
            <person name="Greenberg A.J."/>
            <person name="Griffiths-Jones S."/>
            <person name="Gross S."/>
            <person name="Guigo R."/>
            <person name="Gustafson E.A."/>
            <person name="Haerty W."/>
            <person name="Hahn M.W."/>
            <person name="Halligan D.L."/>
            <person name="Halpern A.L."/>
            <person name="Halter G.M."/>
            <person name="Han M.V."/>
            <person name="Heger A."/>
            <person name="Hillier L."/>
            <person name="Hinrichs A.S."/>
            <person name="Holmes I."/>
            <person name="Hoskins R.A."/>
            <person name="Hubisz M.J."/>
            <person name="Hultmark D."/>
            <person name="Huntley M.A."/>
            <person name="Jaffe D.B."/>
            <person name="Jagadeeshan S."/>
            <person name="Jeck W.R."/>
            <person name="Johnson J."/>
            <person name="Jones C.D."/>
            <person name="Jordan W.C."/>
            <person name="Karpen G.H."/>
            <person name="Kataoka E."/>
            <person name="Keightley P.D."/>
            <person name="Kheradpour P."/>
            <person name="Kirkness E.F."/>
            <person name="Koerich L.B."/>
            <person name="Kristiansen K."/>
            <person name="Kudrna D."/>
            <person name="Kulathinal R.J."/>
            <person name="Kumar S."/>
            <person name="Kwok R."/>
            <person name="Lander E."/>
            <person name="Langley C.H."/>
            <person name="Lapoint R."/>
            <person name="Lazzaro B.P."/>
            <person name="Lee S.J."/>
            <person name="Levesque L."/>
            <person name="Li R."/>
            <person name="Lin C.F."/>
            <person name="Lin M.F."/>
            <person name="Lindblad-Toh K."/>
            <person name="Llopart A."/>
            <person name="Long M."/>
            <person name="Low L."/>
            <person name="Lozovsky E."/>
            <person name="Lu J."/>
            <person name="Luo M."/>
            <person name="Machado C.A."/>
            <person name="Makalowski W."/>
            <person name="Marzo M."/>
            <person name="Matsuda M."/>
            <person name="Matzkin L."/>
            <person name="McAllister B."/>
            <person name="McBride C.S."/>
            <person name="McKernan B."/>
            <person name="McKernan K."/>
            <person name="Mendez-Lago M."/>
            <person name="Minx P."/>
            <person name="Mollenhauer M.U."/>
            <person name="Montooth K."/>
            <person name="Mount S.M."/>
            <person name="Mu X."/>
            <person name="Myers E."/>
            <person name="Negre B."/>
            <person name="Newfeld S."/>
            <person name="Nielsen R."/>
            <person name="Noor M.A."/>
            <person name="O'Grady P."/>
            <person name="Pachter L."/>
            <person name="Papaceit M."/>
            <person name="Parisi M.J."/>
            <person name="Parisi M."/>
            <person name="Parts L."/>
            <person name="Pedersen J.S."/>
            <person name="Pesole G."/>
            <person name="Phillippy A.M."/>
            <person name="Ponting C.P."/>
            <person name="Pop M."/>
            <person name="Porcelli D."/>
            <person name="Powell J.R."/>
            <person name="Prohaska S."/>
            <person name="Pruitt K."/>
            <person name="Puig M."/>
            <person name="Quesneville H."/>
            <person name="Ram K.R."/>
            <person name="Rand D."/>
            <person name="Rasmussen M.D."/>
            <person name="Reed L.K."/>
            <person name="Reenan R."/>
            <person name="Reily A."/>
            <person name="Remington K.A."/>
            <person name="Rieger T.T."/>
            <person name="Ritchie M.G."/>
            <person name="Robin C."/>
            <person name="Rogers Y.H."/>
            <person name="Rohde C."/>
            <person name="Rozas J."/>
            <person name="Rubenfield M.J."/>
            <person name="Ruiz A."/>
            <person name="Russo S."/>
            <person name="Salzberg S.L."/>
            <person name="Sanchez-Gracia A."/>
            <person name="Saranga D.J."/>
            <person name="Sato H."/>
            <person name="Schaeffer S.W."/>
            <person name="Schatz M.C."/>
            <person name="Schlenke T."/>
            <person name="Schwartz R."/>
            <person name="Segarra C."/>
            <person name="Singh R.S."/>
            <person name="Sirot L."/>
            <person name="Sirota M."/>
            <person name="Sisneros N.B."/>
            <person name="Smith C.D."/>
            <person name="Smith T.F."/>
            <person name="Spieth J."/>
            <person name="Stage D.E."/>
            <person name="Stark A."/>
            <person name="Stephan W."/>
            <person name="Strausberg R.L."/>
            <person name="Strempel S."/>
            <person name="Sturgill D."/>
            <person name="Sutton G."/>
            <person name="Sutton G.G."/>
            <person name="Tao W."/>
            <person name="Teichmann S."/>
            <person name="Tobari Y.N."/>
            <person name="Tomimura Y."/>
            <person name="Tsolas J.M."/>
            <person name="Valente V.L."/>
            <person name="Venter E."/>
            <person name="Venter J.C."/>
            <person name="Vicario S."/>
            <person name="Vieira F.G."/>
            <person name="Vilella A.J."/>
            <person name="Villasante A."/>
            <person name="Walenz B."/>
            <person name="Wang J."/>
            <person name="Wasserman M."/>
            <person name="Watts T."/>
            <person name="Wilson D."/>
            <person name="Wilson R.K."/>
            <person name="Wing R.A."/>
            <person name="Wolfner M.F."/>
            <person name="Wong A."/>
            <person name="Wong G.K."/>
            <person name="Wu C.I."/>
            <person name="Wu G."/>
            <person name="Yamamoto D."/>
            <person name="Yang H.P."/>
            <person name="Yang S.P."/>
            <person name="Yorke J.A."/>
            <person name="Yoshida K."/>
            <person name="Zdobnov E."/>
            <person name="Zhang P."/>
            <person name="Zhang Y."/>
            <person name="Zimin A.V."/>
            <person name="Baldwin J."/>
            <person name="Abdouelleil A."/>
            <person name="Abdulkadir J."/>
            <person name="Abebe A."/>
            <person name="Abera B."/>
            <person name="Abreu J."/>
            <person name="Acer S.C."/>
            <person name="Aftuck L."/>
            <person name="Alexander A."/>
            <person name="An P."/>
            <person name="Anderson E."/>
            <person name="Anderson S."/>
            <person name="Arachi H."/>
            <person name="Azer M."/>
            <person name="Bachantsang P."/>
            <person name="Barry A."/>
            <person name="Bayul T."/>
            <person name="Berlin A."/>
            <person name="Bessette D."/>
            <person name="Bloom T."/>
            <person name="Blye J."/>
            <person name="Boguslavskiy L."/>
            <person name="Bonnet C."/>
            <person name="Boukhgalter B."/>
            <person name="Bourzgui I."/>
            <person name="Brown A."/>
            <person name="Cahill P."/>
            <person name="Channer S."/>
            <person name="Cheshatsang Y."/>
            <person name="Chuda L."/>
            <person name="Citroen M."/>
            <person name="Collymore A."/>
            <person name="Cooke P."/>
            <person name="Costello M."/>
            <person name="D'Aco K."/>
            <person name="Daza R."/>
            <person name="De Haan G."/>
            <person name="DeGray S."/>
            <person name="DeMaso C."/>
            <person name="Dhargay N."/>
            <person name="Dooley K."/>
            <person name="Dooley E."/>
            <person name="Doricent M."/>
            <person name="Dorje P."/>
            <person name="Dorjee K."/>
            <person name="Dupes A."/>
            <person name="Elong R."/>
            <person name="Falk J."/>
            <person name="Farina A."/>
            <person name="Faro S."/>
            <person name="Ferguson D."/>
            <person name="Fisher S."/>
            <person name="Foley C.D."/>
            <person name="Franke A."/>
            <person name="Friedrich D."/>
            <person name="Gadbois L."/>
            <person name="Gearin G."/>
            <person name="Gearin C.R."/>
            <person name="Giannoukos G."/>
            <person name="Goode T."/>
            <person name="Graham J."/>
            <person name="Grandbois E."/>
            <person name="Grewal S."/>
            <person name="Gyaltsen K."/>
            <person name="Hafez N."/>
            <person name="Hagos B."/>
            <person name="Hall J."/>
            <person name="Henson C."/>
            <person name="Hollinger A."/>
            <person name="Honan T."/>
            <person name="Huard M.D."/>
            <person name="Hughes L."/>
            <person name="Hurhula B."/>
            <person name="Husby M.E."/>
            <person name="Kamat A."/>
            <person name="Kanga B."/>
            <person name="Kashin S."/>
            <person name="Khazanovich D."/>
            <person name="Kisner P."/>
            <person name="Lance K."/>
            <person name="Lara M."/>
            <person name="Lee W."/>
            <person name="Lennon N."/>
            <person name="Letendre F."/>
            <person name="LeVine R."/>
            <person name="Lipovsky A."/>
            <person name="Liu X."/>
            <person name="Liu J."/>
            <person name="Liu S."/>
            <person name="Lokyitsang T."/>
            <person name="Lokyitsang Y."/>
            <person name="Lubonja R."/>
            <person name="Lui A."/>
            <person name="MacDonald P."/>
            <person name="Magnisalis V."/>
            <person name="Maru K."/>
            <person name="Matthews C."/>
            <person name="McCusker W."/>
            <person name="McDonough S."/>
            <person name="Mehta T."/>
            <person name="Meldrim J."/>
            <person name="Meneus L."/>
            <person name="Mihai O."/>
            <person name="Mihalev A."/>
            <person name="Mihova T."/>
            <person name="Mittelman R."/>
            <person name="Mlenga V."/>
            <person name="Montmayeur A."/>
            <person name="Mulrain L."/>
            <person name="Navidi A."/>
            <person name="Naylor J."/>
            <person name="Negash T."/>
            <person name="Nguyen T."/>
            <person name="Nguyen N."/>
            <person name="Nicol R."/>
            <person name="Norbu C."/>
            <person name="Norbu N."/>
            <person name="Novod N."/>
            <person name="O'Neill B."/>
            <person name="Osman S."/>
            <person name="Markiewicz E."/>
            <person name="Oyono O.L."/>
            <person name="Patti C."/>
            <person name="Phunkhang P."/>
            <person name="Pierre F."/>
            <person name="Priest M."/>
            <person name="Raghuraman S."/>
            <person name="Rege F."/>
            <person name="Reyes R."/>
            <person name="Rise C."/>
            <person name="Rogov P."/>
            <person name="Ross K."/>
            <person name="Ryan E."/>
            <person name="Settipalli S."/>
            <person name="Shea T."/>
            <person name="Sherpa N."/>
            <person name="Shi L."/>
            <person name="Shih D."/>
            <person name="Sparrow T."/>
            <person name="Spaulding J."/>
            <person name="Stalker J."/>
            <person name="Stange-Thomann N."/>
            <person name="Stavropoulos S."/>
            <person name="Stone C."/>
            <person name="Strader C."/>
            <person name="Tesfaye S."/>
            <person name="Thomson T."/>
            <person name="Thoulutsang Y."/>
            <person name="Thoulutsang D."/>
            <person name="Topham K."/>
            <person name="Topping I."/>
            <person name="Tsamla T."/>
            <person name="Vassiliev H."/>
            <person name="Vo A."/>
            <person name="Wangchuk T."/>
            <person name="Wangdi T."/>
            <person name="Weiand M."/>
            <person name="Wilkinson J."/>
            <person name="Wilson A."/>
            <person name="Yadav S."/>
            <person name="Young G."/>
            <person name="Yu Q."/>
            <person name="Zembek L."/>
            <person name="Zhong D."/>
            <person name="Zimmer A."/>
            <person name="Zwirko Z."/>
            <person name="Jaffe D.B."/>
            <person name="Alvarez P."/>
            <person name="Brockman W."/>
            <person name="Butler J."/>
            <person name="Chin C."/>
            <person name="Gnerre S."/>
            <person name="Grabherr M."/>
            <person name="Kleber M."/>
            <person name="Mauceli E."/>
            <person name="MacCallum I."/>
        </authorList>
    </citation>
    <scope>NUCLEOTIDE SEQUENCE [LARGE SCALE GENOMIC DNA]</scope>
    <source>
        <strain evidence="18">Tucson 14030-0811.24</strain>
    </source>
</reference>
<dbReference type="SMR" id="A0A0Q9X5Y6"/>
<dbReference type="InterPro" id="IPR045175">
    <property type="entry name" value="M28_fam"/>
</dbReference>
<evidence type="ECO:0000256" key="8">
    <source>
        <dbReference type="ARBA" id="ARBA00022824"/>
    </source>
</evidence>
<evidence type="ECO:0000259" key="16">
    <source>
        <dbReference type="Pfam" id="PF04389"/>
    </source>
</evidence>
<feature type="transmembrane region" description="Helical" evidence="15">
    <location>
        <begin position="395"/>
        <end position="419"/>
    </location>
</feature>
<keyword evidence="9" id="KW-0862">Zinc</keyword>
<keyword evidence="5 15" id="KW-0812">Transmembrane</keyword>
<dbReference type="PANTHER" id="PTHR12147:SF22">
    <property type="entry name" value="ENDOPLASMIC RETICULUM METALLOPEPTIDASE 1"/>
    <property type="match status" value="1"/>
</dbReference>
<dbReference type="OrthoDB" id="76293at2759"/>
<comment type="subcellular location">
    <subcellularLocation>
        <location evidence="2">Endoplasmic reticulum membrane</location>
        <topology evidence="2">Multi-pass membrane protein</topology>
    </subcellularLocation>
</comment>
<keyword evidence="12 15" id="KW-0472">Membrane</keyword>
<evidence type="ECO:0000313" key="17">
    <source>
        <dbReference type="EMBL" id="KRG00254.1"/>
    </source>
</evidence>
<dbReference type="AlphaFoldDB" id="A0A0Q9X5Y6"/>
<keyword evidence="13" id="KW-0325">Glycoprotein</keyword>
<evidence type="ECO:0000256" key="11">
    <source>
        <dbReference type="ARBA" id="ARBA00023049"/>
    </source>
</evidence>
<dbReference type="GO" id="GO:0046872">
    <property type="term" value="F:metal ion binding"/>
    <property type="evidence" value="ECO:0007669"/>
    <property type="project" value="UniProtKB-KW"/>
</dbReference>
<feature type="transmembrane region" description="Helical" evidence="15">
    <location>
        <begin position="439"/>
        <end position="463"/>
    </location>
</feature>
<proteinExistence type="inferred from homology"/>
<evidence type="ECO:0000256" key="3">
    <source>
        <dbReference type="ARBA" id="ARBA00010918"/>
    </source>
</evidence>
<dbReference type="InParanoid" id="A0A0Q9X5Y6"/>
<dbReference type="GO" id="GO:0008235">
    <property type="term" value="F:metalloexopeptidase activity"/>
    <property type="evidence" value="ECO:0007669"/>
    <property type="project" value="InterPro"/>
</dbReference>
<evidence type="ECO:0000256" key="14">
    <source>
        <dbReference type="ARBA" id="ARBA00078796"/>
    </source>
</evidence>
<keyword evidence="7" id="KW-0378">Hydrolase</keyword>
<evidence type="ECO:0000256" key="7">
    <source>
        <dbReference type="ARBA" id="ARBA00022801"/>
    </source>
</evidence>
<dbReference type="EMBL" id="CH964282">
    <property type="protein sequence ID" value="KRG00254.1"/>
    <property type="molecule type" value="Genomic_DNA"/>
</dbReference>
<keyword evidence="4" id="KW-0645">Protease</keyword>
<evidence type="ECO:0000256" key="2">
    <source>
        <dbReference type="ARBA" id="ARBA00004477"/>
    </source>
</evidence>
<evidence type="ECO:0000256" key="6">
    <source>
        <dbReference type="ARBA" id="ARBA00022723"/>
    </source>
</evidence>
<keyword evidence="8" id="KW-0256">Endoplasmic reticulum</keyword>
<comment type="cofactor">
    <cofactor evidence="1">
        <name>Zn(2+)</name>
        <dbReference type="ChEBI" id="CHEBI:29105"/>
    </cofactor>
</comment>
<dbReference type="SUPFAM" id="SSF53187">
    <property type="entry name" value="Zn-dependent exopeptidases"/>
    <property type="match status" value="1"/>
</dbReference>
<evidence type="ECO:0000256" key="1">
    <source>
        <dbReference type="ARBA" id="ARBA00001947"/>
    </source>
</evidence>
<dbReference type="Proteomes" id="UP000007798">
    <property type="component" value="Unassembled WGS sequence"/>
</dbReference>
<evidence type="ECO:0000313" key="18">
    <source>
        <dbReference type="Proteomes" id="UP000007798"/>
    </source>
</evidence>
<keyword evidence="10 15" id="KW-1133">Transmembrane helix</keyword>
<feature type="domain" description="Peptidase M28" evidence="16">
    <location>
        <begin position="131"/>
        <end position="324"/>
    </location>
</feature>
<comment type="similarity">
    <text evidence="3">Belongs to the peptidase M28 family.</text>
</comment>
<evidence type="ECO:0000256" key="10">
    <source>
        <dbReference type="ARBA" id="ARBA00022989"/>
    </source>
</evidence>